<name>A0A1V9EML1_9BACT</name>
<dbReference type="Gene3D" id="1.20.120.1550">
    <property type="entry name" value="Protein of unknown function DUF5063"/>
    <property type="match status" value="1"/>
</dbReference>
<gene>
    <name evidence="1" type="ORF">A4H97_07400</name>
</gene>
<evidence type="ECO:0000313" key="1">
    <source>
        <dbReference type="EMBL" id="OQP47321.1"/>
    </source>
</evidence>
<organism evidence="1 2">
    <name type="scientific">Niastella yeongjuensis</name>
    <dbReference type="NCBI Taxonomy" id="354355"/>
    <lineage>
        <taxon>Bacteria</taxon>
        <taxon>Pseudomonadati</taxon>
        <taxon>Bacteroidota</taxon>
        <taxon>Chitinophagia</taxon>
        <taxon>Chitinophagales</taxon>
        <taxon>Chitinophagaceae</taxon>
        <taxon>Niastella</taxon>
    </lineage>
</organism>
<dbReference type="OrthoDB" id="2882299at2"/>
<keyword evidence="2" id="KW-1185">Reference proteome</keyword>
<dbReference type="RefSeq" id="WP_081201399.1">
    <property type="nucleotide sequence ID" value="NZ_FOCZ01000002.1"/>
</dbReference>
<accession>A0A1V9EML1</accession>
<evidence type="ECO:0008006" key="3">
    <source>
        <dbReference type="Google" id="ProtNLM"/>
    </source>
</evidence>
<reference evidence="2" key="1">
    <citation type="submission" date="2016-04" db="EMBL/GenBank/DDBJ databases">
        <authorList>
            <person name="Chen L."/>
            <person name="Zhuang W."/>
            <person name="Wang G."/>
        </authorList>
    </citation>
    <scope>NUCLEOTIDE SEQUENCE [LARGE SCALE GENOMIC DNA]</scope>
    <source>
        <strain evidence="2">17621</strain>
    </source>
</reference>
<dbReference type="Pfam" id="PF16702">
    <property type="entry name" value="DUF5063"/>
    <property type="match status" value="1"/>
</dbReference>
<dbReference type="STRING" id="354355.SAMN05660816_01504"/>
<dbReference type="Proteomes" id="UP000192610">
    <property type="component" value="Unassembled WGS sequence"/>
</dbReference>
<comment type="caution">
    <text evidence="1">The sequence shown here is derived from an EMBL/GenBank/DDBJ whole genome shotgun (WGS) entry which is preliminary data.</text>
</comment>
<protein>
    <recommendedName>
        <fullName evidence="3">DUF5063 domain-containing protein</fullName>
    </recommendedName>
</protein>
<dbReference type="AlphaFoldDB" id="A0A1V9EML1"/>
<dbReference type="EMBL" id="LVXG01000023">
    <property type="protein sequence ID" value="OQP47321.1"/>
    <property type="molecule type" value="Genomic_DNA"/>
</dbReference>
<dbReference type="InterPro" id="IPR032025">
    <property type="entry name" value="DUF5063"/>
</dbReference>
<proteinExistence type="predicted"/>
<dbReference type="InterPro" id="IPR038312">
    <property type="entry name" value="DUF5063_sf"/>
</dbReference>
<sequence>MKCTVVRLKTQLPGWVTITARFLVSYVQQIGIIFGHSNSNHYSITAIENTLPLSDKILVSKIIATNEFTSFIDAAKRYCSFIESHEAETARHFILQSQNHLLALYNLGNCMILMEEKSDQKIEVKLDELEFQRSLHFIADRLWDYRYYWYVFDPTAKKKDAGIVYGDLYEDLGAIYKYLKQTLLLYGMNSSEAKQNAVWDFKWNFDAHWSGHCANAICAIHYFLQKSK</sequence>
<evidence type="ECO:0000313" key="2">
    <source>
        <dbReference type="Proteomes" id="UP000192610"/>
    </source>
</evidence>